<dbReference type="PANTHER" id="PTHR43547:SF2">
    <property type="entry name" value="HYBRID SIGNAL TRANSDUCTION HISTIDINE KINASE C"/>
    <property type="match status" value="1"/>
</dbReference>
<comment type="catalytic activity">
    <reaction evidence="1">
        <text>ATP + protein L-histidine = ADP + protein N-phospho-L-histidine.</text>
        <dbReference type="EC" id="2.7.13.3"/>
    </reaction>
</comment>
<gene>
    <name evidence="8" type="ORF">H5P30_19785</name>
</gene>
<keyword evidence="8" id="KW-0418">Kinase</keyword>
<feature type="transmembrane region" description="Helical" evidence="6">
    <location>
        <begin position="104"/>
        <end position="121"/>
    </location>
</feature>
<dbReference type="GO" id="GO:0000155">
    <property type="term" value="F:phosphorelay sensor kinase activity"/>
    <property type="evidence" value="ECO:0007669"/>
    <property type="project" value="InterPro"/>
</dbReference>
<evidence type="ECO:0000259" key="7">
    <source>
        <dbReference type="PROSITE" id="PS50109"/>
    </source>
</evidence>
<dbReference type="EC" id="2.7.13.3" evidence="2"/>
<dbReference type="SUPFAM" id="SSF55874">
    <property type="entry name" value="ATPase domain of HSP90 chaperone/DNA topoisomerase II/histidine kinase"/>
    <property type="match status" value="1"/>
</dbReference>
<feature type="compositionally biased region" description="Basic and acidic residues" evidence="5">
    <location>
        <begin position="455"/>
        <end position="469"/>
    </location>
</feature>
<evidence type="ECO:0000256" key="1">
    <source>
        <dbReference type="ARBA" id="ARBA00000085"/>
    </source>
</evidence>
<dbReference type="RefSeq" id="WP_185694646.1">
    <property type="nucleotide sequence ID" value="NZ_JACHVA010000138.1"/>
</dbReference>
<dbReference type="Gene3D" id="1.10.287.130">
    <property type="match status" value="1"/>
</dbReference>
<evidence type="ECO:0000256" key="3">
    <source>
        <dbReference type="ARBA" id="ARBA00022553"/>
    </source>
</evidence>
<dbReference type="Proteomes" id="UP000525652">
    <property type="component" value="Unassembled WGS sequence"/>
</dbReference>
<feature type="transmembrane region" description="Helical" evidence="6">
    <location>
        <begin position="149"/>
        <end position="168"/>
    </location>
</feature>
<dbReference type="Pfam" id="PF00512">
    <property type="entry name" value="HisKA"/>
    <property type="match status" value="1"/>
</dbReference>
<feature type="transmembrane region" description="Helical" evidence="6">
    <location>
        <begin position="78"/>
        <end position="97"/>
    </location>
</feature>
<dbReference type="SMART" id="SM00388">
    <property type="entry name" value="HisKA"/>
    <property type="match status" value="1"/>
</dbReference>
<keyword evidence="4" id="KW-0175">Coiled coil</keyword>
<sequence length="475" mass="53071">MAVSPLIFLQRWRWSYILSMIERSLLPSWLSILNFRMKGSLPISEKVRRYILMGLSIPMSIGGFVFLVYNLFARNDVLLPLNLLLMTGGLSGIILGAFQLHRTALGIILMVAMIAFASSAIRFNNGAENFLIMGIIASMLMFDNRLVRWSIAVIDGIFLNAAKLILLGSPGSDDLAISPLYYSVSLWVFLLGTIAFLEVFRVVNQKSRLQMEKEHKSLEQQAEELTLANESKESLFAILGHDLRGPVGNVRSFLEFLQSDDLSQEDRRKLQDELIQEVGNLEVLLDNLLGWASTQLQQLVPYPVDYRLCDQVGEVLQVQYESASRKNIRLINDVDSTHWVCADRAQIQTVLRNLVSNGIKFTPQEGEVRVSSKDRGDMILIMVVDSGIGISAERIVTLRSGNIQKPSRGTNREKGFGIGLRICDQFISANGARLSIDSTDGEGSQFYFSLRKGRTDESNRADGDLDLDGRALSAE</sequence>
<evidence type="ECO:0000256" key="2">
    <source>
        <dbReference type="ARBA" id="ARBA00012438"/>
    </source>
</evidence>
<keyword evidence="6" id="KW-0812">Transmembrane</keyword>
<dbReference type="Pfam" id="PF02518">
    <property type="entry name" value="HATPase_c"/>
    <property type="match status" value="1"/>
</dbReference>
<keyword evidence="3" id="KW-0597">Phosphoprotein</keyword>
<dbReference type="AlphaFoldDB" id="A0A7X1B215"/>
<dbReference type="InterPro" id="IPR003594">
    <property type="entry name" value="HATPase_dom"/>
</dbReference>
<dbReference type="InterPro" id="IPR005467">
    <property type="entry name" value="His_kinase_dom"/>
</dbReference>
<dbReference type="InterPro" id="IPR036097">
    <property type="entry name" value="HisK_dim/P_sf"/>
</dbReference>
<dbReference type="SUPFAM" id="SSF47384">
    <property type="entry name" value="Homodimeric domain of signal transducing histidine kinase"/>
    <property type="match status" value="1"/>
</dbReference>
<keyword evidence="6" id="KW-1133">Transmembrane helix</keyword>
<accession>A0A7X1B215</accession>
<feature type="transmembrane region" description="Helical" evidence="6">
    <location>
        <begin position="180"/>
        <end position="203"/>
    </location>
</feature>
<organism evidence="8 9">
    <name type="scientific">Puniceicoccus vermicola</name>
    <dbReference type="NCBI Taxonomy" id="388746"/>
    <lineage>
        <taxon>Bacteria</taxon>
        <taxon>Pseudomonadati</taxon>
        <taxon>Verrucomicrobiota</taxon>
        <taxon>Opitutia</taxon>
        <taxon>Puniceicoccales</taxon>
        <taxon>Puniceicoccaceae</taxon>
        <taxon>Puniceicoccus</taxon>
    </lineage>
</organism>
<protein>
    <recommendedName>
        <fullName evidence="2">histidine kinase</fullName>
        <ecNumber evidence="2">2.7.13.3</ecNumber>
    </recommendedName>
</protein>
<feature type="region of interest" description="Disordered" evidence="5">
    <location>
        <begin position="455"/>
        <end position="475"/>
    </location>
</feature>
<dbReference type="PRINTS" id="PR00344">
    <property type="entry name" value="BCTRLSENSOR"/>
</dbReference>
<evidence type="ECO:0000256" key="6">
    <source>
        <dbReference type="SAM" id="Phobius"/>
    </source>
</evidence>
<feature type="transmembrane region" description="Helical" evidence="6">
    <location>
        <begin position="50"/>
        <end position="72"/>
    </location>
</feature>
<evidence type="ECO:0000313" key="9">
    <source>
        <dbReference type="Proteomes" id="UP000525652"/>
    </source>
</evidence>
<dbReference type="PROSITE" id="PS50109">
    <property type="entry name" value="HIS_KIN"/>
    <property type="match status" value="1"/>
</dbReference>
<evidence type="ECO:0000256" key="5">
    <source>
        <dbReference type="SAM" id="MobiDB-lite"/>
    </source>
</evidence>
<evidence type="ECO:0000256" key="4">
    <source>
        <dbReference type="SAM" id="Coils"/>
    </source>
</evidence>
<dbReference type="InterPro" id="IPR003661">
    <property type="entry name" value="HisK_dim/P_dom"/>
</dbReference>
<feature type="domain" description="Histidine kinase" evidence="7">
    <location>
        <begin position="238"/>
        <end position="454"/>
    </location>
</feature>
<feature type="coiled-coil region" evidence="4">
    <location>
        <begin position="208"/>
        <end position="235"/>
    </location>
</feature>
<keyword evidence="8" id="KW-0808">Transferase</keyword>
<keyword evidence="9" id="KW-1185">Reference proteome</keyword>
<dbReference type="SMART" id="SM00387">
    <property type="entry name" value="HATPase_c"/>
    <property type="match status" value="1"/>
</dbReference>
<dbReference type="PANTHER" id="PTHR43547">
    <property type="entry name" value="TWO-COMPONENT HISTIDINE KINASE"/>
    <property type="match status" value="1"/>
</dbReference>
<name>A0A7X1B215_9BACT</name>
<dbReference type="EMBL" id="JACHVA010000138">
    <property type="protein sequence ID" value="MBC2604029.1"/>
    <property type="molecule type" value="Genomic_DNA"/>
</dbReference>
<dbReference type="InterPro" id="IPR004358">
    <property type="entry name" value="Sig_transdc_His_kin-like_C"/>
</dbReference>
<dbReference type="InterPro" id="IPR036890">
    <property type="entry name" value="HATPase_C_sf"/>
</dbReference>
<comment type="caution">
    <text evidence="8">The sequence shown here is derived from an EMBL/GenBank/DDBJ whole genome shotgun (WGS) entry which is preliminary data.</text>
</comment>
<evidence type="ECO:0000313" key="8">
    <source>
        <dbReference type="EMBL" id="MBC2604029.1"/>
    </source>
</evidence>
<proteinExistence type="predicted"/>
<reference evidence="8 9" key="1">
    <citation type="submission" date="2020-07" db="EMBL/GenBank/DDBJ databases">
        <authorList>
            <person name="Feng X."/>
        </authorList>
    </citation>
    <scope>NUCLEOTIDE SEQUENCE [LARGE SCALE GENOMIC DNA]</scope>
    <source>
        <strain evidence="8 9">JCM14086</strain>
    </source>
</reference>
<dbReference type="Gene3D" id="3.30.565.10">
    <property type="entry name" value="Histidine kinase-like ATPase, C-terminal domain"/>
    <property type="match status" value="1"/>
</dbReference>
<keyword evidence="6" id="KW-0472">Membrane</keyword>